<evidence type="ECO:0000313" key="4">
    <source>
        <dbReference type="Proteomes" id="UP000694843"/>
    </source>
</evidence>
<keyword evidence="2" id="KW-0472">Membrane</keyword>
<feature type="compositionally biased region" description="Basic and acidic residues" evidence="1">
    <location>
        <begin position="302"/>
        <end position="325"/>
    </location>
</feature>
<keyword evidence="2" id="KW-0812">Transmembrane</keyword>
<keyword evidence="3" id="KW-0732">Signal</keyword>
<feature type="region of interest" description="Disordered" evidence="1">
    <location>
        <begin position="93"/>
        <end position="115"/>
    </location>
</feature>
<evidence type="ECO:0000256" key="1">
    <source>
        <dbReference type="SAM" id="MobiDB-lite"/>
    </source>
</evidence>
<evidence type="ECO:0000313" key="5">
    <source>
        <dbReference type="RefSeq" id="XP_018010259.1"/>
    </source>
</evidence>
<protein>
    <submittedName>
        <fullName evidence="5">Uncharacterized protein LOC108667716</fullName>
    </submittedName>
</protein>
<accession>A0A8B7N9S1</accession>
<reference evidence="5" key="1">
    <citation type="submission" date="2025-08" db="UniProtKB">
        <authorList>
            <consortium name="RefSeq"/>
        </authorList>
    </citation>
    <scope>IDENTIFICATION</scope>
    <source>
        <tissue evidence="5">Whole organism</tissue>
    </source>
</reference>
<dbReference type="AlphaFoldDB" id="A0A8B7N9S1"/>
<dbReference type="KEGG" id="hazt:108667716"/>
<dbReference type="GeneID" id="108667716"/>
<dbReference type="RefSeq" id="XP_018010259.1">
    <property type="nucleotide sequence ID" value="XM_018154770.2"/>
</dbReference>
<feature type="region of interest" description="Disordered" evidence="1">
    <location>
        <begin position="299"/>
        <end position="336"/>
    </location>
</feature>
<sequence length="541" mass="60704">MQVFVMSYAPMSIMLAIICSLTLAYGGQCSGFYLVQNYSNPDYMPAVNSISHNPTYVWRFSPHHYEAKHPLVSNDRRSSISDAMIIFRPNLNRTKRSPQARTRSQAARERSRASVPVIGHQERMSTSMSVTPSQGSQMSLSCKHYSTAKSNSTNNCLPANVKTFTNETYESRSMNVTLNVFPLNLSAQIRLRLVFCCDEKDMHQASNFNTDFSQLDIIKTELWYELIIQVLNITSTNTRARKTWEISFSSGNVTFKIKSNYSLGKSFKQWNISMSGCDVLWYIGPPAICDHYPSSANVNDETAERHQTTETERGKTKDETHEAKYADAPGDDQTNLAVPADAEQPASPGASGPQLLWLLLLAVPVVACIAVIIARMKRREKETEAKMSKGIRNENISPINDDIRGQTHRTQITRQMSVNSLYGQIAPDQIPNRLIFNSHSGGNSQTQITRQMSVNSLYGQEVHHQIANRSTINSLFGPDAPRYVRFDHQKNSRQNLASNITAPNKCINSGRSGPEDEAHNELYLRTNGPVNSNIYENDGEM</sequence>
<gene>
    <name evidence="5" type="primary">LOC108667716</name>
</gene>
<evidence type="ECO:0000256" key="2">
    <source>
        <dbReference type="SAM" id="Phobius"/>
    </source>
</evidence>
<feature type="transmembrane region" description="Helical" evidence="2">
    <location>
        <begin position="355"/>
        <end position="374"/>
    </location>
</feature>
<feature type="signal peptide" evidence="3">
    <location>
        <begin position="1"/>
        <end position="26"/>
    </location>
</feature>
<evidence type="ECO:0000256" key="3">
    <source>
        <dbReference type="SAM" id="SignalP"/>
    </source>
</evidence>
<organism evidence="4 5">
    <name type="scientific">Hyalella azteca</name>
    <name type="common">Amphipod</name>
    <dbReference type="NCBI Taxonomy" id="294128"/>
    <lineage>
        <taxon>Eukaryota</taxon>
        <taxon>Metazoa</taxon>
        <taxon>Ecdysozoa</taxon>
        <taxon>Arthropoda</taxon>
        <taxon>Crustacea</taxon>
        <taxon>Multicrustacea</taxon>
        <taxon>Malacostraca</taxon>
        <taxon>Eumalacostraca</taxon>
        <taxon>Peracarida</taxon>
        <taxon>Amphipoda</taxon>
        <taxon>Senticaudata</taxon>
        <taxon>Talitrida</taxon>
        <taxon>Talitroidea</taxon>
        <taxon>Hyalellidae</taxon>
        <taxon>Hyalella</taxon>
    </lineage>
</organism>
<keyword evidence="4" id="KW-1185">Reference proteome</keyword>
<proteinExistence type="predicted"/>
<feature type="chain" id="PRO_5034488162" evidence="3">
    <location>
        <begin position="27"/>
        <end position="541"/>
    </location>
</feature>
<keyword evidence="2" id="KW-1133">Transmembrane helix</keyword>
<name>A0A8B7N9S1_HYAAZ</name>
<dbReference type="Proteomes" id="UP000694843">
    <property type="component" value="Unplaced"/>
</dbReference>